<protein>
    <recommendedName>
        <fullName evidence="2">YqgU-like 6-bladed beta-propeller domain-containing protein</fullName>
    </recommendedName>
</protein>
<accession>A0A0P6VZD1</accession>
<dbReference type="EMBL" id="LIXZ01000014">
    <property type="protein sequence ID" value="KPL58556.1"/>
    <property type="molecule type" value="Genomic_DNA"/>
</dbReference>
<organism evidence="3 4">
    <name type="scientific">Rossellomorea vietnamensis</name>
    <dbReference type="NCBI Taxonomy" id="218284"/>
    <lineage>
        <taxon>Bacteria</taxon>
        <taxon>Bacillati</taxon>
        <taxon>Bacillota</taxon>
        <taxon>Bacilli</taxon>
        <taxon>Bacillales</taxon>
        <taxon>Bacillaceae</taxon>
        <taxon>Rossellomorea</taxon>
    </lineage>
</organism>
<sequence length="368" mass="42037">MKKKKISVLIFFMMCIVWLSACQPEETQSSPSEKEKAHKKEMMVKTLPAEGFIENVGWLSNSEILSVREEDSVTSFYIYNVYDGSNQKIYDIEPSYVSASLSPDKKKILIHSSPASYSAQLTIINKSGEVQFQKDVPSYDLTYSWNRFNDETLLMTTFNEDWSFQVFEMNIGDRTMEPIDVEQPFVQWHSASSVLYQDWSKDEVSVSAPLIAQNILDGEKEMIVEDSIHFDQFNDSLLSVFSREEKGPFTYQFIHPTGEIQSEFTVDLLSRYSDWLIPYYDMIEGTGRLITFVANEPGSFDTYAGTFSLKGWDTNSGQEEVLFDDLPLEPIQCSPDGESCLYGNQLEKVINLKNSSIVQLLKEEGADM</sequence>
<dbReference type="AlphaFoldDB" id="A0A0P6VZD1"/>
<evidence type="ECO:0000256" key="1">
    <source>
        <dbReference type="SAM" id="SignalP"/>
    </source>
</evidence>
<name>A0A0P6VZD1_9BACI</name>
<dbReference type="SUPFAM" id="SSF82171">
    <property type="entry name" value="DPP6 N-terminal domain-like"/>
    <property type="match status" value="1"/>
</dbReference>
<evidence type="ECO:0000259" key="2">
    <source>
        <dbReference type="Pfam" id="PF21101"/>
    </source>
</evidence>
<evidence type="ECO:0000313" key="4">
    <source>
        <dbReference type="Proteomes" id="UP000050398"/>
    </source>
</evidence>
<comment type="caution">
    <text evidence="3">The sequence shown here is derived from an EMBL/GenBank/DDBJ whole genome shotgun (WGS) entry which is preliminary data.</text>
</comment>
<dbReference type="PROSITE" id="PS51257">
    <property type="entry name" value="PROKAR_LIPOPROTEIN"/>
    <property type="match status" value="1"/>
</dbReference>
<dbReference type="InterPro" id="IPR048421">
    <property type="entry name" value="YqgU_beta-prop"/>
</dbReference>
<dbReference type="Gene3D" id="2.120.10.30">
    <property type="entry name" value="TolB, C-terminal domain"/>
    <property type="match status" value="1"/>
</dbReference>
<dbReference type="Proteomes" id="UP000050398">
    <property type="component" value="Unassembled WGS sequence"/>
</dbReference>
<feature type="chain" id="PRO_5038987985" description="YqgU-like 6-bladed beta-propeller domain-containing protein" evidence="1">
    <location>
        <begin position="22"/>
        <end position="368"/>
    </location>
</feature>
<reference evidence="3 4" key="1">
    <citation type="submission" date="2015-08" db="EMBL/GenBank/DDBJ databases">
        <title>Draft Genome Sequence of Bacillus vietnamensis UCD-SED5.</title>
        <authorList>
            <person name="Lee R.D."/>
            <person name="Jospin G."/>
            <person name="Lang J.M."/>
            <person name="Coil D.A."/>
            <person name="Eisen J.A."/>
        </authorList>
    </citation>
    <scope>NUCLEOTIDE SEQUENCE [LARGE SCALE GENOMIC DNA]</scope>
    <source>
        <strain evidence="3 4">UCD-SED5</strain>
    </source>
</reference>
<gene>
    <name evidence="3" type="ORF">AM506_15640</name>
</gene>
<evidence type="ECO:0000313" key="3">
    <source>
        <dbReference type="EMBL" id="KPL58556.1"/>
    </source>
</evidence>
<dbReference type="Pfam" id="PF21101">
    <property type="entry name" value="YqgU"/>
    <property type="match status" value="1"/>
</dbReference>
<keyword evidence="1" id="KW-0732">Signal</keyword>
<dbReference type="OrthoDB" id="2168335at2"/>
<feature type="domain" description="YqgU-like 6-bladed beta-propeller" evidence="2">
    <location>
        <begin position="80"/>
        <end position="343"/>
    </location>
</feature>
<feature type="signal peptide" evidence="1">
    <location>
        <begin position="1"/>
        <end position="21"/>
    </location>
</feature>
<dbReference type="InterPro" id="IPR011042">
    <property type="entry name" value="6-blade_b-propeller_TolB-like"/>
</dbReference>
<proteinExistence type="predicted"/>
<dbReference type="RefSeq" id="WP_060673428.1">
    <property type="nucleotide sequence ID" value="NZ_LIXZ01000014.1"/>
</dbReference>
<dbReference type="PATRIC" id="fig|218284.4.peg.1324"/>